<protein>
    <submittedName>
        <fullName evidence="5">Uncharacterized conserved protein, DUF849 family</fullName>
    </submittedName>
</protein>
<dbReference type="RefSeq" id="WP_177219269.1">
    <property type="nucleotide sequence ID" value="NZ_FOXH01000001.1"/>
</dbReference>
<keyword evidence="2" id="KW-0808">Transferase</keyword>
<keyword evidence="3" id="KW-0479">Metal-binding</keyword>
<evidence type="ECO:0000256" key="4">
    <source>
        <dbReference type="ARBA" id="ARBA00022833"/>
    </source>
</evidence>
<comment type="cofactor">
    <cofactor evidence="1">
        <name>Zn(2+)</name>
        <dbReference type="ChEBI" id="CHEBI:29105"/>
    </cofactor>
</comment>
<dbReference type="STRING" id="1079859.SAMN04515674_101271"/>
<evidence type="ECO:0000256" key="2">
    <source>
        <dbReference type="ARBA" id="ARBA00022679"/>
    </source>
</evidence>
<dbReference type="PANTHER" id="PTHR37418:SF2">
    <property type="entry name" value="3-KETO-5-AMINOHEXANOATE CLEAVAGE ENZYME"/>
    <property type="match status" value="1"/>
</dbReference>
<name>A0A1I5MEU5_9BACT</name>
<dbReference type="EMBL" id="FOXH01000001">
    <property type="protein sequence ID" value="SFP08043.1"/>
    <property type="molecule type" value="Genomic_DNA"/>
</dbReference>
<accession>A0A1I5MEU5</accession>
<gene>
    <name evidence="5" type="ORF">SAMN04515674_101271</name>
</gene>
<dbReference type="Proteomes" id="UP000199306">
    <property type="component" value="Unassembled WGS sequence"/>
</dbReference>
<dbReference type="InterPro" id="IPR008567">
    <property type="entry name" value="BKACE"/>
</dbReference>
<dbReference type="Pfam" id="PF05853">
    <property type="entry name" value="BKACE"/>
    <property type="match status" value="1"/>
</dbReference>
<sequence length="275" mass="30914">MKKIVNFCPTGTQTNKENSFAPIFANEIIEEVLACYEIGITMVHLHARDELGLNTYKRDTFQVIIDGIKKYLPDLVICVSLSGRYFNEISLRTEVLSLEPDLGSLTMSSLNFARQASINEPDVILALIDKMNEFGVHPEIECFDSGMLNYTNFLIKKGILKDPVYINVIFGNVFNAQTDLATVSSILQNIPENAKTCFGGIGKDQLKANILGLVEADGIRIGLEDNLYFRNKEKASNEQLLKRIHTIMQEMDYSCMSSLEFKNLGYGNKKAYHFG</sequence>
<reference evidence="5 6" key="1">
    <citation type="submission" date="2016-10" db="EMBL/GenBank/DDBJ databases">
        <authorList>
            <person name="de Groot N.N."/>
        </authorList>
    </citation>
    <scope>NUCLEOTIDE SEQUENCE [LARGE SCALE GENOMIC DNA]</scope>
    <source>
        <strain evidence="6">E92,LMG 26720,CCM 7988</strain>
    </source>
</reference>
<dbReference type="PANTHER" id="PTHR37418">
    <property type="entry name" value="3-KETO-5-AMINOHEXANOATE CLEAVAGE ENZYME-RELATED"/>
    <property type="match status" value="1"/>
</dbReference>
<proteinExistence type="predicted"/>
<evidence type="ECO:0000256" key="1">
    <source>
        <dbReference type="ARBA" id="ARBA00001947"/>
    </source>
</evidence>
<evidence type="ECO:0000313" key="5">
    <source>
        <dbReference type="EMBL" id="SFP08043.1"/>
    </source>
</evidence>
<organism evidence="5 6">
    <name type="scientific">Pseudarcicella hirudinis</name>
    <dbReference type="NCBI Taxonomy" id="1079859"/>
    <lineage>
        <taxon>Bacteria</taxon>
        <taxon>Pseudomonadati</taxon>
        <taxon>Bacteroidota</taxon>
        <taxon>Cytophagia</taxon>
        <taxon>Cytophagales</taxon>
        <taxon>Flectobacillaceae</taxon>
        <taxon>Pseudarcicella</taxon>
    </lineage>
</organism>
<evidence type="ECO:0000313" key="6">
    <source>
        <dbReference type="Proteomes" id="UP000199306"/>
    </source>
</evidence>
<keyword evidence="4" id="KW-0862">Zinc</keyword>
<dbReference type="AlphaFoldDB" id="A0A1I5MEU5"/>
<dbReference type="GO" id="GO:0043720">
    <property type="term" value="F:3-keto-5-aminohexanoate cleavage activity"/>
    <property type="evidence" value="ECO:0007669"/>
    <property type="project" value="InterPro"/>
</dbReference>
<evidence type="ECO:0000256" key="3">
    <source>
        <dbReference type="ARBA" id="ARBA00022723"/>
    </source>
</evidence>
<dbReference type="Gene3D" id="3.20.20.70">
    <property type="entry name" value="Aldolase class I"/>
    <property type="match status" value="1"/>
</dbReference>
<keyword evidence="6" id="KW-1185">Reference proteome</keyword>
<dbReference type="InterPro" id="IPR013785">
    <property type="entry name" value="Aldolase_TIM"/>
</dbReference>
<dbReference type="GO" id="GO:0046872">
    <property type="term" value="F:metal ion binding"/>
    <property type="evidence" value="ECO:0007669"/>
    <property type="project" value="UniProtKB-KW"/>
</dbReference>